<evidence type="ECO:0000256" key="1">
    <source>
        <dbReference type="SAM" id="Coils"/>
    </source>
</evidence>
<feature type="compositionally biased region" description="Basic and acidic residues" evidence="2">
    <location>
        <begin position="259"/>
        <end position="273"/>
    </location>
</feature>
<reference evidence="4" key="1">
    <citation type="journal article" date="2012" name="Science">
        <title>The Paleozoic origin of enzymatic lignin decomposition reconstructed from 31 fungal genomes.</title>
        <authorList>
            <person name="Floudas D."/>
            <person name="Binder M."/>
            <person name="Riley R."/>
            <person name="Barry K."/>
            <person name="Blanchette R.A."/>
            <person name="Henrissat B."/>
            <person name="Martinez A.T."/>
            <person name="Otillar R."/>
            <person name="Spatafora J.W."/>
            <person name="Yadav J.S."/>
            <person name="Aerts A."/>
            <person name="Benoit I."/>
            <person name="Boyd A."/>
            <person name="Carlson A."/>
            <person name="Copeland A."/>
            <person name="Coutinho P.M."/>
            <person name="de Vries R.P."/>
            <person name="Ferreira P."/>
            <person name="Findley K."/>
            <person name="Foster B."/>
            <person name="Gaskell J."/>
            <person name="Glotzer D."/>
            <person name="Gorecki P."/>
            <person name="Heitman J."/>
            <person name="Hesse C."/>
            <person name="Hori C."/>
            <person name="Igarashi K."/>
            <person name="Jurgens J.A."/>
            <person name="Kallen N."/>
            <person name="Kersten P."/>
            <person name="Kohler A."/>
            <person name="Kuees U."/>
            <person name="Kumar T.K.A."/>
            <person name="Kuo A."/>
            <person name="LaButti K."/>
            <person name="Larrondo L.F."/>
            <person name="Lindquist E."/>
            <person name="Ling A."/>
            <person name="Lombard V."/>
            <person name="Lucas S."/>
            <person name="Lundell T."/>
            <person name="Martin R."/>
            <person name="McLaughlin D.J."/>
            <person name="Morgenstern I."/>
            <person name="Morin E."/>
            <person name="Murat C."/>
            <person name="Nagy L.G."/>
            <person name="Nolan M."/>
            <person name="Ohm R.A."/>
            <person name="Patyshakuliyeva A."/>
            <person name="Rokas A."/>
            <person name="Ruiz-Duenas F.J."/>
            <person name="Sabat G."/>
            <person name="Salamov A."/>
            <person name="Samejima M."/>
            <person name="Schmutz J."/>
            <person name="Slot J.C."/>
            <person name="St John F."/>
            <person name="Stenlid J."/>
            <person name="Sun H."/>
            <person name="Sun S."/>
            <person name="Syed K."/>
            <person name="Tsang A."/>
            <person name="Wiebenga A."/>
            <person name="Young D."/>
            <person name="Pisabarro A."/>
            <person name="Eastwood D.C."/>
            <person name="Martin F."/>
            <person name="Cullen D."/>
            <person name="Grigoriev I.V."/>
            <person name="Hibbett D.S."/>
        </authorList>
    </citation>
    <scope>NUCLEOTIDE SEQUENCE [LARGE SCALE GENOMIC DNA]</scope>
    <source>
        <strain evidence="4">RWD-64-598 SS2</strain>
    </source>
</reference>
<dbReference type="KEGG" id="cput:CONPUDRAFT_150408"/>
<feature type="compositionally biased region" description="Low complexity" evidence="2">
    <location>
        <begin position="517"/>
        <end position="532"/>
    </location>
</feature>
<name>A0A5M3N2J4_CONPW</name>
<feature type="compositionally biased region" description="Acidic residues" evidence="2">
    <location>
        <begin position="24"/>
        <end position="36"/>
    </location>
</feature>
<dbReference type="Proteomes" id="UP000053558">
    <property type="component" value="Unassembled WGS sequence"/>
</dbReference>
<dbReference type="Pfam" id="PF20414">
    <property type="entry name" value="DUF6698"/>
    <property type="match status" value="1"/>
</dbReference>
<dbReference type="AlphaFoldDB" id="A0A5M3N2J4"/>
<feature type="region of interest" description="Disordered" evidence="2">
    <location>
        <begin position="1"/>
        <end position="52"/>
    </location>
</feature>
<feature type="region of interest" description="Disordered" evidence="2">
    <location>
        <begin position="236"/>
        <end position="275"/>
    </location>
</feature>
<organism evidence="3 4">
    <name type="scientific">Coniophora puteana (strain RWD-64-598)</name>
    <name type="common">Brown rot fungus</name>
    <dbReference type="NCBI Taxonomy" id="741705"/>
    <lineage>
        <taxon>Eukaryota</taxon>
        <taxon>Fungi</taxon>
        <taxon>Dikarya</taxon>
        <taxon>Basidiomycota</taxon>
        <taxon>Agaricomycotina</taxon>
        <taxon>Agaricomycetes</taxon>
        <taxon>Agaricomycetidae</taxon>
        <taxon>Boletales</taxon>
        <taxon>Coniophorineae</taxon>
        <taxon>Coniophoraceae</taxon>
        <taxon>Coniophora</taxon>
    </lineage>
</organism>
<dbReference type="EMBL" id="JH711574">
    <property type="protein sequence ID" value="EIW85603.1"/>
    <property type="molecule type" value="Genomic_DNA"/>
</dbReference>
<accession>A0A5M3N2J4</accession>
<dbReference type="RefSeq" id="XP_007765040.1">
    <property type="nucleotide sequence ID" value="XM_007766850.1"/>
</dbReference>
<protein>
    <submittedName>
        <fullName evidence="3">Uncharacterized protein</fullName>
    </submittedName>
</protein>
<evidence type="ECO:0000313" key="3">
    <source>
        <dbReference type="EMBL" id="EIW85603.1"/>
    </source>
</evidence>
<feature type="compositionally biased region" description="Low complexity" evidence="2">
    <location>
        <begin position="472"/>
        <end position="488"/>
    </location>
</feature>
<evidence type="ECO:0000256" key="2">
    <source>
        <dbReference type="SAM" id="MobiDB-lite"/>
    </source>
</evidence>
<proteinExistence type="predicted"/>
<keyword evidence="4" id="KW-1185">Reference proteome</keyword>
<keyword evidence="1" id="KW-0175">Coiled coil</keyword>
<evidence type="ECO:0000313" key="4">
    <source>
        <dbReference type="Proteomes" id="UP000053558"/>
    </source>
</evidence>
<dbReference type="InterPro" id="IPR046521">
    <property type="entry name" value="DUF6698"/>
</dbReference>
<feature type="compositionally biased region" description="Basic residues" evidence="2">
    <location>
        <begin position="536"/>
        <end position="547"/>
    </location>
</feature>
<feature type="coiled-coil region" evidence="1">
    <location>
        <begin position="85"/>
        <end position="112"/>
    </location>
</feature>
<feature type="region of interest" description="Disordered" evidence="2">
    <location>
        <begin position="455"/>
        <end position="547"/>
    </location>
</feature>
<feature type="compositionally biased region" description="Polar residues" evidence="2">
    <location>
        <begin position="491"/>
        <end position="506"/>
    </location>
</feature>
<dbReference type="GeneID" id="19202683"/>
<gene>
    <name evidence="3" type="ORF">CONPUDRAFT_150408</name>
</gene>
<feature type="compositionally biased region" description="Basic and acidic residues" evidence="2">
    <location>
        <begin position="1"/>
        <end position="13"/>
    </location>
</feature>
<sequence>MATAGEDFRDAMRDIQSSSSNEQTDQEEEANGDGDVAETRSAETPEESMMHSRIMGVDADSASVPELRGALKHAQGGWTKAHSTLLALCRRIQELEEELAQAKSKKKATSMESKVITIGRQFIYLFRLAPPSYLFPLHGVEPLDPRHPSRFKSVDKKRRCLVTEFVKFLSPELRKAIVNFPNFQEKFLFGVRSEIGTMVNSVKSQYPRIYTGLHISNHGLLTAENLTKDPTVKWLLQDPFKPDDQNTNGSGNGNGAAEGEGKGEGKGKGKGDSQEEADVVPIFPRILFQHLYFPDGDELFRQEALINAAKGALFGPTALTGRGGAGGSKPKATRWGIKASTTGLISNISVLVIHRLTPDQEFHSPGKVTHVNWEARCDEYLSVLNRNPDWTNKLLAYWDSFLFPSQSNSSKTTRAAPRDPIDHANSLFDKLQIRSSEPSEPGPDVQAPQIQEQIGQPPVSRTDAPALPGPTPSATAPRAPLSSASAARHGTPTTTAPMVPQPQTVVSKPARRTRQMAQVAETEAQQETQAVEPTKGKRTRRTRATQE</sequence>
<comment type="caution">
    <text evidence="3">The sequence shown here is derived from an EMBL/GenBank/DDBJ whole genome shotgun (WGS) entry which is preliminary data.</text>
</comment>